<evidence type="ECO:0000313" key="15">
    <source>
        <dbReference type="Proteomes" id="UP000501812"/>
    </source>
</evidence>
<dbReference type="InterPro" id="IPR005273">
    <property type="entry name" value="Ura-DNA_glyco_family4"/>
</dbReference>
<evidence type="ECO:0000256" key="12">
    <source>
        <dbReference type="SAM" id="MobiDB-lite"/>
    </source>
</evidence>
<keyword evidence="11" id="KW-0234">DNA repair</keyword>
<accession>A0A858RI73</accession>
<gene>
    <name evidence="14" type="ORF">HHL09_11685</name>
</gene>
<evidence type="ECO:0000256" key="4">
    <source>
        <dbReference type="ARBA" id="ARBA00019403"/>
    </source>
</evidence>
<dbReference type="KEGG" id="luo:HHL09_11685"/>
<dbReference type="AlphaFoldDB" id="A0A858RI73"/>
<evidence type="ECO:0000256" key="9">
    <source>
        <dbReference type="ARBA" id="ARBA00023004"/>
    </source>
</evidence>
<dbReference type="SUPFAM" id="SSF52141">
    <property type="entry name" value="Uracil-DNA glycosylase-like"/>
    <property type="match status" value="1"/>
</dbReference>
<evidence type="ECO:0000256" key="2">
    <source>
        <dbReference type="ARBA" id="ARBA00006521"/>
    </source>
</evidence>
<keyword evidence="9" id="KW-0408">Iron</keyword>
<dbReference type="Gene3D" id="3.40.470.10">
    <property type="entry name" value="Uracil-DNA glycosylase-like domain"/>
    <property type="match status" value="1"/>
</dbReference>
<evidence type="ECO:0000256" key="5">
    <source>
        <dbReference type="ARBA" id="ARBA00022485"/>
    </source>
</evidence>
<feature type="domain" description="Uracil-DNA glycosylase-like" evidence="13">
    <location>
        <begin position="127"/>
        <end position="282"/>
    </location>
</feature>
<keyword evidence="10" id="KW-0411">Iron-sulfur</keyword>
<evidence type="ECO:0000256" key="3">
    <source>
        <dbReference type="ARBA" id="ARBA00012030"/>
    </source>
</evidence>
<dbReference type="Proteomes" id="UP000501812">
    <property type="component" value="Chromosome"/>
</dbReference>
<name>A0A858RI73_9BACT</name>
<dbReference type="GO" id="GO:0006281">
    <property type="term" value="P:DNA repair"/>
    <property type="evidence" value="ECO:0007669"/>
    <property type="project" value="UniProtKB-KW"/>
</dbReference>
<dbReference type="NCBIfam" id="TIGR00758">
    <property type="entry name" value="UDG_fam4"/>
    <property type="match status" value="1"/>
</dbReference>
<dbReference type="GO" id="GO:0046872">
    <property type="term" value="F:metal ion binding"/>
    <property type="evidence" value="ECO:0007669"/>
    <property type="project" value="UniProtKB-KW"/>
</dbReference>
<dbReference type="SMART" id="SM00987">
    <property type="entry name" value="UreE_C"/>
    <property type="match status" value="1"/>
</dbReference>
<keyword evidence="8" id="KW-0378">Hydrolase</keyword>
<dbReference type="EMBL" id="CP051774">
    <property type="protein sequence ID" value="QJE96415.1"/>
    <property type="molecule type" value="Genomic_DNA"/>
</dbReference>
<keyword evidence="7" id="KW-0227">DNA damage</keyword>
<dbReference type="RefSeq" id="WP_169454816.1">
    <property type="nucleotide sequence ID" value="NZ_CP051774.1"/>
</dbReference>
<dbReference type="CDD" id="cd10030">
    <property type="entry name" value="UDG-F4_TTUDGA_SPO1dp_like"/>
    <property type="match status" value="1"/>
</dbReference>
<evidence type="ECO:0000256" key="11">
    <source>
        <dbReference type="ARBA" id="ARBA00023204"/>
    </source>
</evidence>
<dbReference type="GO" id="GO:0051539">
    <property type="term" value="F:4 iron, 4 sulfur cluster binding"/>
    <property type="evidence" value="ECO:0007669"/>
    <property type="project" value="UniProtKB-KW"/>
</dbReference>
<keyword evidence="6" id="KW-0479">Metal-binding</keyword>
<dbReference type="Pfam" id="PF03167">
    <property type="entry name" value="UDG"/>
    <property type="match status" value="1"/>
</dbReference>
<evidence type="ECO:0000313" key="14">
    <source>
        <dbReference type="EMBL" id="QJE96415.1"/>
    </source>
</evidence>
<dbReference type="PANTHER" id="PTHR33693">
    <property type="entry name" value="TYPE-5 URACIL-DNA GLYCOSYLASE"/>
    <property type="match status" value="1"/>
</dbReference>
<protein>
    <recommendedName>
        <fullName evidence="4">Type-4 uracil-DNA glycosylase</fullName>
        <ecNumber evidence="3">3.2.2.27</ecNumber>
    </recommendedName>
</protein>
<keyword evidence="5" id="KW-0004">4Fe-4S</keyword>
<dbReference type="InterPro" id="IPR036895">
    <property type="entry name" value="Uracil-DNA_glycosylase-like_sf"/>
</dbReference>
<reference evidence="14 15" key="1">
    <citation type="submission" date="2020-04" db="EMBL/GenBank/DDBJ databases">
        <title>Luteolibacter sp. G-1-1-1 isolated from soil.</title>
        <authorList>
            <person name="Dahal R.H."/>
        </authorList>
    </citation>
    <scope>NUCLEOTIDE SEQUENCE [LARGE SCALE GENOMIC DNA]</scope>
    <source>
        <strain evidence="14 15">G-1-1-1</strain>
    </source>
</reference>
<dbReference type="SMART" id="SM00986">
    <property type="entry name" value="UDG"/>
    <property type="match status" value="1"/>
</dbReference>
<feature type="compositionally biased region" description="Low complexity" evidence="12">
    <location>
        <begin position="48"/>
        <end position="67"/>
    </location>
</feature>
<proteinExistence type="inferred from homology"/>
<evidence type="ECO:0000256" key="1">
    <source>
        <dbReference type="ARBA" id="ARBA00001400"/>
    </source>
</evidence>
<feature type="region of interest" description="Disordered" evidence="12">
    <location>
        <begin position="39"/>
        <end position="67"/>
    </location>
</feature>
<dbReference type="EC" id="3.2.2.27" evidence="3"/>
<keyword evidence="15" id="KW-1185">Reference proteome</keyword>
<dbReference type="InterPro" id="IPR005122">
    <property type="entry name" value="Uracil-DNA_glycosylase-like"/>
</dbReference>
<dbReference type="PANTHER" id="PTHR33693:SF1">
    <property type="entry name" value="TYPE-4 URACIL-DNA GLYCOSYLASE"/>
    <property type="match status" value="1"/>
</dbReference>
<dbReference type="GO" id="GO:0004844">
    <property type="term" value="F:uracil DNA N-glycosylase activity"/>
    <property type="evidence" value="ECO:0007669"/>
    <property type="project" value="UniProtKB-EC"/>
</dbReference>
<dbReference type="InterPro" id="IPR051536">
    <property type="entry name" value="UDG_Type-4/5"/>
</dbReference>
<sequence length="303" mass="32402">MSRPVDDLIDFLRAEEARGVTTVHLDDEAKALLRELHRRGRAGGGPKPVAAAESAPPQAAAPAAMAERPQALVSEAAAEPAKTTFAAPVIAAPVAGSAAQKIAALAAQAENWEPAKRLGTLRSTMVFSTGNPEADLMLVGEAPGYQEEQQRQPFVGAAGQKLNEILKAMGLSREAAYISNIVKFRPAMPGQTTNNRKPSVEEMASCISFIRAEVEIVKPKCIIALGGTAAEGLLGLTGSVSAMRGSWHEFAGIPVRVTYHPAYLLHNNSGSQDKRRVWEDMLEAMEKLGLPISDKQRSYFLPK</sequence>
<evidence type="ECO:0000256" key="6">
    <source>
        <dbReference type="ARBA" id="ARBA00022723"/>
    </source>
</evidence>
<organism evidence="14 15">
    <name type="scientific">Luteolibacter luteus</name>
    <dbReference type="NCBI Taxonomy" id="2728835"/>
    <lineage>
        <taxon>Bacteria</taxon>
        <taxon>Pseudomonadati</taxon>
        <taxon>Verrucomicrobiota</taxon>
        <taxon>Verrucomicrobiia</taxon>
        <taxon>Verrucomicrobiales</taxon>
        <taxon>Verrucomicrobiaceae</taxon>
        <taxon>Luteolibacter</taxon>
    </lineage>
</organism>
<evidence type="ECO:0000256" key="7">
    <source>
        <dbReference type="ARBA" id="ARBA00022763"/>
    </source>
</evidence>
<evidence type="ECO:0000256" key="10">
    <source>
        <dbReference type="ARBA" id="ARBA00023014"/>
    </source>
</evidence>
<evidence type="ECO:0000256" key="8">
    <source>
        <dbReference type="ARBA" id="ARBA00022801"/>
    </source>
</evidence>
<evidence type="ECO:0000259" key="13">
    <source>
        <dbReference type="SMART" id="SM00986"/>
    </source>
</evidence>
<comment type="similarity">
    <text evidence="2">Belongs to the uracil-DNA glycosylase (UDG) superfamily. Type 4 (UDGa) family.</text>
</comment>
<comment type="catalytic activity">
    <reaction evidence="1">
        <text>Hydrolyzes single-stranded DNA or mismatched double-stranded DNA and polynucleotides, releasing free uracil.</text>
        <dbReference type="EC" id="3.2.2.27"/>
    </reaction>
</comment>